<sequence>MKDSEIEQEIIEKGLTAPRVTTQTIDELVGSLKYHSWQVPETTTTLVAAELDDGFIVAIGKAASVSKENFNAEIGYKIARDDAERKARDKLWELKGWELKQNLKQGMAA</sequence>
<dbReference type="AlphaFoldDB" id="A0A656HAM4"/>
<keyword evidence="2" id="KW-1185">Reference proteome</keyword>
<dbReference type="Pfam" id="PF13876">
    <property type="entry name" value="Phage_gp49_66"/>
    <property type="match status" value="1"/>
</dbReference>
<accession>A0A656HAM4</accession>
<dbReference type="EMBL" id="JH651384">
    <property type="protein sequence ID" value="EIJ33347.1"/>
    <property type="molecule type" value="Genomic_DNA"/>
</dbReference>
<evidence type="ECO:0000313" key="1">
    <source>
        <dbReference type="EMBL" id="EIJ33347.1"/>
    </source>
</evidence>
<dbReference type="OrthoDB" id="5688154at2"/>
<evidence type="ECO:0000313" key="2">
    <source>
        <dbReference type="Proteomes" id="UP000005317"/>
    </source>
</evidence>
<dbReference type="Proteomes" id="UP000005317">
    <property type="component" value="Unassembled WGS sequence"/>
</dbReference>
<protein>
    <recommendedName>
        <fullName evidence="3">Phage protein</fullName>
    </recommendedName>
</protein>
<name>A0A656HAM4_THINJ</name>
<dbReference type="InterPro" id="IPR025915">
    <property type="entry name" value="Phage_gp49_66"/>
</dbReference>
<proteinExistence type="predicted"/>
<evidence type="ECO:0008006" key="3">
    <source>
        <dbReference type="Google" id="ProtNLM"/>
    </source>
</evidence>
<dbReference type="RefSeq" id="WP_002707301.1">
    <property type="nucleotide sequence ID" value="NZ_JH651384.1"/>
</dbReference>
<reference evidence="2" key="1">
    <citation type="journal article" date="2011" name="Stand. Genomic Sci.">
        <title>Genome sequence of the filamentous, gliding Thiothrix nivea neotype strain (JP2(T)).</title>
        <authorList>
            <person name="Lapidus A."/>
            <person name="Nolan M."/>
            <person name="Lucas S."/>
            <person name="Glavina Del Rio T."/>
            <person name="Tice H."/>
            <person name="Cheng J.F."/>
            <person name="Tapia R."/>
            <person name="Han C."/>
            <person name="Goodwin L."/>
            <person name="Pitluck S."/>
            <person name="Liolios K."/>
            <person name="Pagani I."/>
            <person name="Ivanova N."/>
            <person name="Huntemann M."/>
            <person name="Mavromatis K."/>
            <person name="Mikhailova N."/>
            <person name="Pati A."/>
            <person name="Chen A."/>
            <person name="Palaniappan K."/>
            <person name="Land M."/>
            <person name="Brambilla E.M."/>
            <person name="Rohde M."/>
            <person name="Abt B."/>
            <person name="Verbarg S."/>
            <person name="Goker M."/>
            <person name="Bristow J."/>
            <person name="Eisen J.A."/>
            <person name="Markowitz V."/>
            <person name="Hugenholtz P."/>
            <person name="Kyrpides N.C."/>
            <person name="Klenk H.P."/>
            <person name="Woyke T."/>
        </authorList>
    </citation>
    <scope>NUCLEOTIDE SEQUENCE [LARGE SCALE GENOMIC DNA]</scope>
    <source>
        <strain evidence="2">ATCC 35100 / DSM 5205 / JP2</strain>
    </source>
</reference>
<gene>
    <name evidence="1" type="ORF">Thini_0710</name>
</gene>
<organism evidence="1 2">
    <name type="scientific">Thiothrix nivea (strain ATCC 35100 / DSM 5205 / JP2)</name>
    <dbReference type="NCBI Taxonomy" id="870187"/>
    <lineage>
        <taxon>Bacteria</taxon>
        <taxon>Pseudomonadati</taxon>
        <taxon>Pseudomonadota</taxon>
        <taxon>Gammaproteobacteria</taxon>
        <taxon>Thiotrichales</taxon>
        <taxon>Thiotrichaceae</taxon>
        <taxon>Thiothrix</taxon>
    </lineage>
</organism>